<keyword evidence="5" id="KW-1185">Reference proteome</keyword>
<dbReference type="PANTHER" id="PTHR11124">
    <property type="entry name" value="VACUOLAR SORTING PROTEIN VPS29"/>
    <property type="match status" value="1"/>
</dbReference>
<dbReference type="SUPFAM" id="SSF56300">
    <property type="entry name" value="Metallo-dependent phosphatases"/>
    <property type="match status" value="1"/>
</dbReference>
<dbReference type="Proteomes" id="UP000272622">
    <property type="component" value="Chromosome"/>
</dbReference>
<accession>A0ABN5TL06</accession>
<dbReference type="EC" id="3.1.4.-" evidence="2"/>
<reference evidence="4 5" key="1">
    <citation type="submission" date="2018-12" db="EMBL/GenBank/DDBJ databases">
        <authorList>
            <person name="Li S."/>
            <person name="Yang R."/>
            <person name="Chen G."/>
            <person name="Zou L."/>
            <person name="Zhang C."/>
            <person name="Chen Y."/>
            <person name="Liu Z."/>
            <person name="Li Y."/>
            <person name="Yan Y."/>
            <person name="Huang M."/>
            <person name="Chen T."/>
        </authorList>
    </citation>
    <scope>NUCLEOTIDE SEQUENCE [LARGE SCALE GENOMIC DNA]</scope>
    <source>
        <strain evidence="4 5">2014</strain>
    </source>
</reference>
<comment type="similarity">
    <text evidence="1 2">Belongs to the metallophosphoesterase superfamily. YfcE family.</text>
</comment>
<dbReference type="NCBIfam" id="TIGR00040">
    <property type="entry name" value="yfcE"/>
    <property type="match status" value="1"/>
</dbReference>
<proteinExistence type="inferred from homology"/>
<evidence type="ECO:0000313" key="5">
    <source>
        <dbReference type="Proteomes" id="UP000272622"/>
    </source>
</evidence>
<dbReference type="InterPro" id="IPR024654">
    <property type="entry name" value="Calcineurin-like_PHP_lpxH"/>
</dbReference>
<name>A0ABN5TL06_9PSED</name>
<organism evidence="4 5">
    <name type="scientific">Pseudomonas oryziphila</name>
    <dbReference type="NCBI Taxonomy" id="2894079"/>
    <lineage>
        <taxon>Bacteria</taxon>
        <taxon>Pseudomonadati</taxon>
        <taxon>Pseudomonadota</taxon>
        <taxon>Gammaproteobacteria</taxon>
        <taxon>Pseudomonadales</taxon>
        <taxon>Pseudomonadaceae</taxon>
        <taxon>Pseudomonas</taxon>
    </lineage>
</organism>
<evidence type="ECO:0000313" key="4">
    <source>
        <dbReference type="EMBL" id="AZL74639.1"/>
    </source>
</evidence>
<dbReference type="Gene3D" id="3.60.21.10">
    <property type="match status" value="1"/>
</dbReference>
<dbReference type="InterPro" id="IPR000979">
    <property type="entry name" value="Phosphodiesterase_MJ0936/Vps29"/>
</dbReference>
<sequence length="168" mass="17698">MKVGVISDTHGLLRPEALAALEGCALIVHAGDIGKPQVLEALAALAPLAPLRVVRGNNDVALPWAQGLPDVDRFEVQGWQVLLVHDLADVPAHLDEGVQWVITGHSHKPLIEQRDGCLYLNPGSAGPRRFSLPVTLALIEVGADGVMPEIIPLLTPASIKAGQASKSS</sequence>
<evidence type="ECO:0000259" key="3">
    <source>
        <dbReference type="Pfam" id="PF12850"/>
    </source>
</evidence>
<keyword evidence="2" id="KW-0479">Metal-binding</keyword>
<dbReference type="Pfam" id="PF12850">
    <property type="entry name" value="Metallophos_2"/>
    <property type="match status" value="1"/>
</dbReference>
<evidence type="ECO:0000256" key="1">
    <source>
        <dbReference type="ARBA" id="ARBA00008950"/>
    </source>
</evidence>
<evidence type="ECO:0000256" key="2">
    <source>
        <dbReference type="RuleBase" id="RU362039"/>
    </source>
</evidence>
<feature type="domain" description="Calcineurin-like phosphoesterase" evidence="3">
    <location>
        <begin position="1"/>
        <end position="142"/>
    </location>
</feature>
<dbReference type="EMBL" id="CP034337">
    <property type="protein sequence ID" value="AZL74639.1"/>
    <property type="molecule type" value="Genomic_DNA"/>
</dbReference>
<dbReference type="InterPro" id="IPR029052">
    <property type="entry name" value="Metallo-depent_PP-like"/>
</dbReference>
<dbReference type="RefSeq" id="WP_125464689.1">
    <property type="nucleotide sequence ID" value="NZ_CP034337.1"/>
</dbReference>
<protein>
    <recommendedName>
        <fullName evidence="2">Phosphoesterase</fullName>
        <ecNumber evidence="2">3.1.4.-</ecNumber>
    </recommendedName>
</protein>
<gene>
    <name evidence="4" type="ORF">EI693_16785</name>
</gene>
<comment type="cofactor">
    <cofactor evidence="2">
        <name>a divalent metal cation</name>
        <dbReference type="ChEBI" id="CHEBI:60240"/>
    </cofactor>
</comment>